<proteinExistence type="predicted"/>
<dbReference type="InterPro" id="IPR029057">
    <property type="entry name" value="PRTase-like"/>
</dbReference>
<dbReference type="CDD" id="cd06223">
    <property type="entry name" value="PRTases_typeI"/>
    <property type="match status" value="1"/>
</dbReference>
<dbReference type="Gene3D" id="3.40.50.2020">
    <property type="match status" value="1"/>
</dbReference>
<accession>A0A1F5G8L5</accession>
<organism evidence="2 3">
    <name type="scientific">Candidatus Curtissbacteria bacterium RIFCSPHIGHO2_01_FULL_40_12</name>
    <dbReference type="NCBI Taxonomy" id="1797710"/>
    <lineage>
        <taxon>Bacteria</taxon>
        <taxon>Candidatus Curtissiibacteriota</taxon>
    </lineage>
</organism>
<evidence type="ECO:0000313" key="3">
    <source>
        <dbReference type="Proteomes" id="UP000178577"/>
    </source>
</evidence>
<dbReference type="Proteomes" id="UP000178577">
    <property type="component" value="Unassembled WGS sequence"/>
</dbReference>
<evidence type="ECO:0000259" key="1">
    <source>
        <dbReference type="Pfam" id="PF00156"/>
    </source>
</evidence>
<dbReference type="EMBL" id="MFAY01000046">
    <property type="protein sequence ID" value="OGD88233.1"/>
    <property type="molecule type" value="Genomic_DNA"/>
</dbReference>
<name>A0A1F5G8L5_9BACT</name>
<dbReference type="InterPro" id="IPR000836">
    <property type="entry name" value="PRTase_dom"/>
</dbReference>
<sequence>MFKNRYQAGLALAEKLQFLKLSPKKSIIASIPRGGVVVGQAISKELSIAQIAIVIKKLGAPFNPELAIGATASFGKPVLDRWLIGDLGISNDYLNLEIIKKRKEAKSREKFLGQSATISKYKNKTVIVVDDGLATGQTAKAAAKVIRAFNPQKLILAVPCASPSTLELVKEDYDEIVCLEVSADLFAVGQFYRDFRPISDEEVKTILSASH</sequence>
<protein>
    <recommendedName>
        <fullName evidence="1">Phosphoribosyltransferase domain-containing protein</fullName>
    </recommendedName>
</protein>
<dbReference type="Pfam" id="PF00156">
    <property type="entry name" value="Pribosyltran"/>
    <property type="match status" value="1"/>
</dbReference>
<feature type="domain" description="Phosphoribosyltransferase" evidence="1">
    <location>
        <begin position="12"/>
        <end position="189"/>
    </location>
</feature>
<reference evidence="2 3" key="1">
    <citation type="journal article" date="2016" name="Nat. Commun.">
        <title>Thousands of microbial genomes shed light on interconnected biogeochemical processes in an aquifer system.</title>
        <authorList>
            <person name="Anantharaman K."/>
            <person name="Brown C.T."/>
            <person name="Hug L.A."/>
            <person name="Sharon I."/>
            <person name="Castelle C.J."/>
            <person name="Probst A.J."/>
            <person name="Thomas B.C."/>
            <person name="Singh A."/>
            <person name="Wilkins M.J."/>
            <person name="Karaoz U."/>
            <person name="Brodie E.L."/>
            <person name="Williams K.H."/>
            <person name="Hubbard S.S."/>
            <person name="Banfield J.F."/>
        </authorList>
    </citation>
    <scope>NUCLEOTIDE SEQUENCE [LARGE SCALE GENOMIC DNA]</scope>
</reference>
<dbReference type="SUPFAM" id="SSF53271">
    <property type="entry name" value="PRTase-like"/>
    <property type="match status" value="1"/>
</dbReference>
<comment type="caution">
    <text evidence="2">The sequence shown here is derived from an EMBL/GenBank/DDBJ whole genome shotgun (WGS) entry which is preliminary data.</text>
</comment>
<dbReference type="AlphaFoldDB" id="A0A1F5G8L5"/>
<gene>
    <name evidence="2" type="ORF">A2693_00570</name>
</gene>
<evidence type="ECO:0000313" key="2">
    <source>
        <dbReference type="EMBL" id="OGD88233.1"/>
    </source>
</evidence>
<dbReference type="Gene3D" id="3.30.1310.20">
    <property type="entry name" value="PRTase-like"/>
    <property type="match status" value="1"/>
</dbReference>